<dbReference type="Proteomes" id="UP000886998">
    <property type="component" value="Unassembled WGS sequence"/>
</dbReference>
<feature type="compositionally biased region" description="Basic and acidic residues" evidence="1">
    <location>
        <begin position="112"/>
        <end position="125"/>
    </location>
</feature>
<name>A0A8X6YSS3_9ARAC</name>
<feature type="region of interest" description="Disordered" evidence="1">
    <location>
        <begin position="112"/>
        <end position="145"/>
    </location>
</feature>
<organism evidence="2 3">
    <name type="scientific">Trichonephila inaurata madagascariensis</name>
    <dbReference type="NCBI Taxonomy" id="2747483"/>
    <lineage>
        <taxon>Eukaryota</taxon>
        <taxon>Metazoa</taxon>
        <taxon>Ecdysozoa</taxon>
        <taxon>Arthropoda</taxon>
        <taxon>Chelicerata</taxon>
        <taxon>Arachnida</taxon>
        <taxon>Araneae</taxon>
        <taxon>Araneomorphae</taxon>
        <taxon>Entelegynae</taxon>
        <taxon>Araneoidea</taxon>
        <taxon>Nephilidae</taxon>
        <taxon>Trichonephila</taxon>
        <taxon>Trichonephila inaurata</taxon>
    </lineage>
</organism>
<evidence type="ECO:0000313" key="2">
    <source>
        <dbReference type="EMBL" id="GFY75059.1"/>
    </source>
</evidence>
<evidence type="ECO:0000313" key="3">
    <source>
        <dbReference type="Proteomes" id="UP000886998"/>
    </source>
</evidence>
<comment type="caution">
    <text evidence="2">The sequence shown here is derived from an EMBL/GenBank/DDBJ whole genome shotgun (WGS) entry which is preliminary data.</text>
</comment>
<dbReference type="EMBL" id="BMAV01021115">
    <property type="protein sequence ID" value="GFY75059.1"/>
    <property type="molecule type" value="Genomic_DNA"/>
</dbReference>
<gene>
    <name evidence="2" type="ORF">TNIN_177511</name>
</gene>
<sequence length="145" mass="16257">MIRKDRCVLVLFHRAFHNDESTQKVVPSCIVPATITGSLLSEVSLRIRQRPSVQWRIKRDSAETFAGVETEASSNQRNWSETCVSPTGGLETHIRRLLSLRSSFLSLVRDATPSDHRCQEEHPYHDAQGPAPPRYPAPLVGLSGR</sequence>
<accession>A0A8X6YSS3</accession>
<protein>
    <submittedName>
        <fullName evidence="2">Uncharacterized protein</fullName>
    </submittedName>
</protein>
<keyword evidence="3" id="KW-1185">Reference proteome</keyword>
<evidence type="ECO:0000256" key="1">
    <source>
        <dbReference type="SAM" id="MobiDB-lite"/>
    </source>
</evidence>
<dbReference type="AlphaFoldDB" id="A0A8X6YSS3"/>
<reference evidence="2" key="1">
    <citation type="submission" date="2020-08" db="EMBL/GenBank/DDBJ databases">
        <title>Multicomponent nature underlies the extraordinary mechanical properties of spider dragline silk.</title>
        <authorList>
            <person name="Kono N."/>
            <person name="Nakamura H."/>
            <person name="Mori M."/>
            <person name="Yoshida Y."/>
            <person name="Ohtoshi R."/>
            <person name="Malay A.D."/>
            <person name="Moran D.A.P."/>
            <person name="Tomita M."/>
            <person name="Numata K."/>
            <person name="Arakawa K."/>
        </authorList>
    </citation>
    <scope>NUCLEOTIDE SEQUENCE</scope>
</reference>
<proteinExistence type="predicted"/>